<keyword evidence="3 5" id="KW-0067">ATP-binding</keyword>
<evidence type="ECO:0000256" key="2">
    <source>
        <dbReference type="ARBA" id="ARBA00022741"/>
    </source>
</evidence>
<dbReference type="PANTHER" id="PTHR42939">
    <property type="entry name" value="ABC TRANSPORTER ATP-BINDING PROTEIN ALBC-RELATED"/>
    <property type="match status" value="1"/>
</dbReference>
<dbReference type="RefSeq" id="WP_117454391.1">
    <property type="nucleotide sequence ID" value="NZ_CP060636.1"/>
</dbReference>
<dbReference type="PANTHER" id="PTHR42939:SF1">
    <property type="entry name" value="ABC TRANSPORTER ATP-BINDING PROTEIN ALBC-RELATED"/>
    <property type="match status" value="1"/>
</dbReference>
<reference evidence="5 6" key="1">
    <citation type="submission" date="2020-08" db="EMBL/GenBank/DDBJ databases">
        <authorList>
            <person name="Liu C."/>
            <person name="Sun Q."/>
        </authorList>
    </citation>
    <scope>NUCLEOTIDE SEQUENCE [LARGE SCALE GENOMIC DNA]</scope>
    <source>
        <strain evidence="5 6">NSJ-61</strain>
    </source>
</reference>
<organism evidence="5 6">
    <name type="scientific">[Eubacterium] hominis</name>
    <dbReference type="NCBI Taxonomy" id="2764325"/>
    <lineage>
        <taxon>Bacteria</taxon>
        <taxon>Bacillati</taxon>
        <taxon>Bacillota</taxon>
        <taxon>Erysipelotrichia</taxon>
        <taxon>Erysipelotrichales</taxon>
        <taxon>Erysipelotrichaceae</taxon>
        <taxon>Amedibacillus</taxon>
    </lineage>
</organism>
<evidence type="ECO:0000313" key="6">
    <source>
        <dbReference type="Proteomes" id="UP000515856"/>
    </source>
</evidence>
<feature type="domain" description="ABC transporter" evidence="4">
    <location>
        <begin position="2"/>
        <end position="223"/>
    </location>
</feature>
<dbReference type="InterPro" id="IPR003593">
    <property type="entry name" value="AAA+_ATPase"/>
</dbReference>
<dbReference type="AlphaFoldDB" id="A0A7G9GQX9"/>
<dbReference type="InterPro" id="IPR003439">
    <property type="entry name" value="ABC_transporter-like_ATP-bd"/>
</dbReference>
<dbReference type="SUPFAM" id="SSF52540">
    <property type="entry name" value="P-loop containing nucleoside triphosphate hydrolases"/>
    <property type="match status" value="1"/>
</dbReference>
<dbReference type="EMBL" id="CP060636">
    <property type="protein sequence ID" value="QNM13211.1"/>
    <property type="molecule type" value="Genomic_DNA"/>
</dbReference>
<dbReference type="Gene3D" id="3.40.50.300">
    <property type="entry name" value="P-loop containing nucleotide triphosphate hydrolases"/>
    <property type="match status" value="1"/>
</dbReference>
<dbReference type="PROSITE" id="PS50893">
    <property type="entry name" value="ABC_TRANSPORTER_2"/>
    <property type="match status" value="1"/>
</dbReference>
<sequence>MLILDNVSKTYTNGKGIKNLSIQFQEGEITGILGRNGSGKTTMLKSILDLIQIDNGSILWNEKPVYDQYQDVAFISEEGSFMPNMSAKEYGIFLKDYYIHFDQNKYDELLSKFEISDGGKIKEFSKGQQMKTEIAAGFAMNAKLIVLDEPFNGLDVYAKEDTIKLLIEQLHDDTIILISTHNIEEIETIADRCIVIDGGSLVGDTTMDQLHEEGKDLKDLLDQYRK</sequence>
<dbReference type="InterPro" id="IPR027417">
    <property type="entry name" value="P-loop_NTPase"/>
</dbReference>
<keyword evidence="2" id="KW-0547">Nucleotide-binding</keyword>
<dbReference type="GO" id="GO:0005524">
    <property type="term" value="F:ATP binding"/>
    <property type="evidence" value="ECO:0007669"/>
    <property type="project" value="UniProtKB-KW"/>
</dbReference>
<dbReference type="Pfam" id="PF00005">
    <property type="entry name" value="ABC_tran"/>
    <property type="match status" value="1"/>
</dbReference>
<proteinExistence type="predicted"/>
<protein>
    <submittedName>
        <fullName evidence="5">ABC transporter ATP-binding protein</fullName>
    </submittedName>
</protein>
<dbReference type="GO" id="GO:0016887">
    <property type="term" value="F:ATP hydrolysis activity"/>
    <property type="evidence" value="ECO:0007669"/>
    <property type="project" value="InterPro"/>
</dbReference>
<dbReference type="KEGG" id="ehn:H9Q80_04460"/>
<evidence type="ECO:0000313" key="5">
    <source>
        <dbReference type="EMBL" id="QNM13211.1"/>
    </source>
</evidence>
<accession>A0A7G9GQX9</accession>
<dbReference type="Proteomes" id="UP000515856">
    <property type="component" value="Chromosome"/>
</dbReference>
<gene>
    <name evidence="5" type="ORF">H9Q80_04460</name>
</gene>
<dbReference type="InterPro" id="IPR051782">
    <property type="entry name" value="ABC_Transporter_VariousFunc"/>
</dbReference>
<evidence type="ECO:0000256" key="3">
    <source>
        <dbReference type="ARBA" id="ARBA00022840"/>
    </source>
</evidence>
<dbReference type="SMART" id="SM00382">
    <property type="entry name" value="AAA"/>
    <property type="match status" value="1"/>
</dbReference>
<evidence type="ECO:0000256" key="1">
    <source>
        <dbReference type="ARBA" id="ARBA00022448"/>
    </source>
</evidence>
<dbReference type="CDD" id="cd03230">
    <property type="entry name" value="ABC_DR_subfamily_A"/>
    <property type="match status" value="1"/>
</dbReference>
<name>A0A7G9GQX9_9FIRM</name>
<keyword evidence="6" id="KW-1185">Reference proteome</keyword>
<evidence type="ECO:0000259" key="4">
    <source>
        <dbReference type="PROSITE" id="PS50893"/>
    </source>
</evidence>
<keyword evidence="1" id="KW-0813">Transport</keyword>